<evidence type="ECO:0000313" key="3">
    <source>
        <dbReference type="Proteomes" id="UP000066124"/>
    </source>
</evidence>
<evidence type="ECO:0008006" key="4">
    <source>
        <dbReference type="Google" id="ProtNLM"/>
    </source>
</evidence>
<dbReference type="GeneID" id="25247849"/>
<evidence type="ECO:0000256" key="1">
    <source>
        <dbReference type="SAM" id="MobiDB-lite"/>
    </source>
</evidence>
<gene>
    <name evidence="2" type="ORF">ABY42_17825</name>
</gene>
<feature type="compositionally biased region" description="Low complexity" evidence="1">
    <location>
        <begin position="47"/>
        <end position="64"/>
    </location>
</feature>
<feature type="region of interest" description="Disordered" evidence="1">
    <location>
        <begin position="24"/>
        <end position="99"/>
    </location>
</feature>
<dbReference type="KEGG" id="hgi:ABY42_17825"/>
<protein>
    <recommendedName>
        <fullName evidence="4">Lipoprotein</fullName>
    </recommendedName>
</protein>
<dbReference type="EMBL" id="CP011949">
    <property type="protein sequence ID" value="AKU09665.1"/>
    <property type="molecule type" value="Genomic_DNA"/>
</dbReference>
<evidence type="ECO:0000313" key="2">
    <source>
        <dbReference type="EMBL" id="AKU09665.1"/>
    </source>
</evidence>
<sequence length="201" mass="21331">MNRRTFLGGVGAGVVLLSGCLGAEGNALDPAADQNDDPAGDEQPAKPATDSPESTPEPTTEQPAEPTPEPTPEPTTDAPEDRIDFEREDDDPDVVGTLLTKGPVPGVVVSSDLPYAKAWQNYAETDEEAGTYRVGLSVDTSSRIGRLSVVGRVYDAEGDLVAEDTDVSNNVPADKNALIHLVFEGDLEAMYYFEVDLVVPN</sequence>
<reference evidence="3" key="1">
    <citation type="journal article" date="2015" name="J. Biotechnol.">
        <title>Complete genome sequence of Haloferax gibbonsii strain ARA6, a potential producer of polyhydroxyalkanoates and halocins isolated from Araruama, Rio de Janeiro, Brasil.</title>
        <authorList>
            <person name="Pinto L.H."/>
            <person name="D'Alincourt Carvalho-Assef A.P."/>
            <person name="Vieira R.P."/>
            <person name="Clementino M.M."/>
            <person name="Albano R.M."/>
        </authorList>
    </citation>
    <scope>NUCLEOTIDE SEQUENCE [LARGE SCALE GENOMIC DNA]</scope>
    <source>
        <strain evidence="3">ARA6</strain>
        <plasmid evidence="3">Plasmid pHG2</plasmid>
    </source>
</reference>
<accession>A0A0K1IZC2</accession>
<geneLocation type="plasmid" evidence="2 3">
    <name>pHG2</name>
</geneLocation>
<dbReference type="AlphaFoldDB" id="A0A0K1IZC2"/>
<dbReference type="PATRIC" id="fig|35746.4.peg.3901"/>
<name>A0A0K1IZC2_HALGI</name>
<dbReference type="PROSITE" id="PS51257">
    <property type="entry name" value="PROKAR_LIPOPROTEIN"/>
    <property type="match status" value="1"/>
</dbReference>
<dbReference type="Proteomes" id="UP000066124">
    <property type="component" value="Plasmid pHG2"/>
</dbReference>
<organism evidence="2 3">
    <name type="scientific">Haloferax gibbonsii</name>
    <dbReference type="NCBI Taxonomy" id="35746"/>
    <lineage>
        <taxon>Archaea</taxon>
        <taxon>Methanobacteriati</taxon>
        <taxon>Methanobacteriota</taxon>
        <taxon>Stenosarchaea group</taxon>
        <taxon>Halobacteria</taxon>
        <taxon>Halobacteriales</taxon>
        <taxon>Haloferacaceae</taxon>
        <taxon>Haloferax</taxon>
    </lineage>
</organism>
<proteinExistence type="predicted"/>
<dbReference type="RefSeq" id="WP_050460339.1">
    <property type="nucleotide sequence ID" value="NZ_CP011949.1"/>
</dbReference>
<keyword evidence="2" id="KW-0614">Plasmid</keyword>